<proteinExistence type="predicted"/>
<keyword evidence="2" id="KW-1185">Reference proteome</keyword>
<reference evidence="1" key="1">
    <citation type="submission" date="2023-10" db="EMBL/GenBank/DDBJ databases">
        <authorList>
            <person name="Domelevo Entfellner J.-B."/>
        </authorList>
    </citation>
    <scope>NUCLEOTIDE SEQUENCE</scope>
</reference>
<organism evidence="1 2">
    <name type="scientific">Sphenostylis stenocarpa</name>
    <dbReference type="NCBI Taxonomy" id="92480"/>
    <lineage>
        <taxon>Eukaryota</taxon>
        <taxon>Viridiplantae</taxon>
        <taxon>Streptophyta</taxon>
        <taxon>Embryophyta</taxon>
        <taxon>Tracheophyta</taxon>
        <taxon>Spermatophyta</taxon>
        <taxon>Magnoliopsida</taxon>
        <taxon>eudicotyledons</taxon>
        <taxon>Gunneridae</taxon>
        <taxon>Pentapetalae</taxon>
        <taxon>rosids</taxon>
        <taxon>fabids</taxon>
        <taxon>Fabales</taxon>
        <taxon>Fabaceae</taxon>
        <taxon>Papilionoideae</taxon>
        <taxon>50 kb inversion clade</taxon>
        <taxon>NPAAA clade</taxon>
        <taxon>indigoferoid/millettioid clade</taxon>
        <taxon>Phaseoleae</taxon>
        <taxon>Sphenostylis</taxon>
    </lineage>
</organism>
<evidence type="ECO:0000313" key="1">
    <source>
        <dbReference type="EMBL" id="CAJ1938165.1"/>
    </source>
</evidence>
<dbReference type="Gramene" id="rna-AYBTSS11_LOCUS8415">
    <property type="protein sequence ID" value="CAJ1938165.1"/>
    <property type="gene ID" value="gene-AYBTSS11_LOCUS8415"/>
</dbReference>
<gene>
    <name evidence="1" type="ORF">AYBTSS11_LOCUS8415</name>
</gene>
<dbReference type="AlphaFoldDB" id="A0AA86S1F2"/>
<sequence>MKLEMKLEGGGGGCNYHPNNKQLQGVCPFCLRDKLLKLNGINNPTYPLPSPQPFSSYVSRRHHRHNSSVPDSVSSMVSFNNGLKKSNSIAFASGSQPIIDWEVNGNNRWSKKKGIWSKLLKLTRKNKEAFMHSRTMREGKSLHF</sequence>
<dbReference type="EMBL" id="OY731400">
    <property type="protein sequence ID" value="CAJ1938165.1"/>
    <property type="molecule type" value="Genomic_DNA"/>
</dbReference>
<evidence type="ECO:0000313" key="2">
    <source>
        <dbReference type="Proteomes" id="UP001189624"/>
    </source>
</evidence>
<accession>A0AA86S1F2</accession>
<name>A0AA86S1F2_9FABA</name>
<dbReference type="PANTHER" id="PTHR34046:SF19">
    <property type="entry name" value="RAPIDLY ELICITED PROTEIN, PUTATIVE-RELATED"/>
    <property type="match status" value="1"/>
</dbReference>
<dbReference type="PANTHER" id="PTHR34046">
    <property type="entry name" value="OS06G0218800 PROTEIN"/>
    <property type="match status" value="1"/>
</dbReference>
<dbReference type="Proteomes" id="UP001189624">
    <property type="component" value="Chromosome 3"/>
</dbReference>
<protein>
    <submittedName>
        <fullName evidence="1">Uncharacterized protein</fullName>
    </submittedName>
</protein>